<keyword evidence="4" id="KW-0732">Signal</keyword>
<dbReference type="EMBL" id="JBHLYR010000059">
    <property type="protein sequence ID" value="MFB9994034.1"/>
    <property type="molecule type" value="Genomic_DNA"/>
</dbReference>
<comment type="caution">
    <text evidence="5">The sequence shown here is derived from an EMBL/GenBank/DDBJ whole genome shotgun (WGS) entry which is preliminary data.</text>
</comment>
<dbReference type="PANTHER" id="PTHR44943">
    <property type="entry name" value="CELLULOSE SYNTHASE OPERON PROTEIN C"/>
    <property type="match status" value="1"/>
</dbReference>
<reference evidence="5 6" key="1">
    <citation type="submission" date="2024-09" db="EMBL/GenBank/DDBJ databases">
        <authorList>
            <person name="Sun Q."/>
            <person name="Mori K."/>
        </authorList>
    </citation>
    <scope>NUCLEOTIDE SEQUENCE [LARGE SCALE GENOMIC DNA]</scope>
    <source>
        <strain evidence="5 6">JCM 13503</strain>
    </source>
</reference>
<feature type="chain" id="PRO_5046515761" evidence="4">
    <location>
        <begin position="21"/>
        <end position="544"/>
    </location>
</feature>
<dbReference type="SUPFAM" id="SSF48452">
    <property type="entry name" value="TPR-like"/>
    <property type="match status" value="2"/>
</dbReference>
<dbReference type="Pfam" id="PF14559">
    <property type="entry name" value="TPR_19"/>
    <property type="match status" value="1"/>
</dbReference>
<dbReference type="SMART" id="SM00028">
    <property type="entry name" value="TPR"/>
    <property type="match status" value="7"/>
</dbReference>
<dbReference type="Proteomes" id="UP001589733">
    <property type="component" value="Unassembled WGS sequence"/>
</dbReference>
<protein>
    <submittedName>
        <fullName evidence="5">Tetratricopeptide repeat protein</fullName>
    </submittedName>
</protein>
<accession>A0ABV6B2P1</accession>
<dbReference type="PROSITE" id="PS50005">
    <property type="entry name" value="TPR"/>
    <property type="match status" value="2"/>
</dbReference>
<evidence type="ECO:0000313" key="6">
    <source>
        <dbReference type="Proteomes" id="UP001589733"/>
    </source>
</evidence>
<proteinExistence type="predicted"/>
<dbReference type="Gene3D" id="1.25.40.10">
    <property type="entry name" value="Tetratricopeptide repeat domain"/>
    <property type="match status" value="3"/>
</dbReference>
<feature type="signal peptide" evidence="4">
    <location>
        <begin position="1"/>
        <end position="20"/>
    </location>
</feature>
<dbReference type="InterPro" id="IPR051685">
    <property type="entry name" value="Ycf3/AcsC/BcsC/TPR_MFPF"/>
</dbReference>
<feature type="repeat" description="TPR" evidence="3">
    <location>
        <begin position="438"/>
        <end position="471"/>
    </location>
</feature>
<evidence type="ECO:0000313" key="5">
    <source>
        <dbReference type="EMBL" id="MFB9994034.1"/>
    </source>
</evidence>
<feature type="repeat" description="TPR" evidence="3">
    <location>
        <begin position="334"/>
        <end position="367"/>
    </location>
</feature>
<keyword evidence="1" id="KW-0677">Repeat</keyword>
<organism evidence="5 6">
    <name type="scientific">Deinococcus oregonensis</name>
    <dbReference type="NCBI Taxonomy" id="1805970"/>
    <lineage>
        <taxon>Bacteria</taxon>
        <taxon>Thermotogati</taxon>
        <taxon>Deinococcota</taxon>
        <taxon>Deinococci</taxon>
        <taxon>Deinococcales</taxon>
        <taxon>Deinococcaceae</taxon>
        <taxon>Deinococcus</taxon>
    </lineage>
</organism>
<dbReference type="PANTHER" id="PTHR44943:SF8">
    <property type="entry name" value="TPR REPEAT-CONTAINING PROTEIN MJ0263"/>
    <property type="match status" value="1"/>
</dbReference>
<dbReference type="InterPro" id="IPR019734">
    <property type="entry name" value="TPR_rpt"/>
</dbReference>
<gene>
    <name evidence="5" type="ORF">ACFFLM_18925</name>
</gene>
<sequence>MTQSTRPAITLLLLALTSSAAGQTLIETTTSIGIQNTLQQGSTGGLGSALQSAQTAAQTVQNTQQAAQAAAAALPAVPAPTPFTAAQSAQLVSTQGLLKDGKYPQARAGFEALIAQNYAQPEPHFGLGLSLFALGDFKGANFEFTQLSLLAPDRFEGPYNLGVIATRERRYEDALRLYGSAATLARGRVALTVQRQVLDALAAEQTRAAAYPALVSTLSEIATLAPDDAAVQFRLVQAQTLAGQGAQALPGAYALMQREPSRADVVLLIADIYVAQGLPDRAIRELDAATPRVQAGADRASLLLRKANLLSAGGDTRGAVLAAQAAAAADGRSASTFAKLGEFRVARNDRPGALTAYLNAVKLAPKNAAYRTDLAAVRLTLGQNAQAFADAVAAIRLFPEAATLARAQYVQGIAAYRQGNFAQARAALKSSALRAASADTYFWLGLSHYALKDYAGAATALGESVKLEPSVNARQNLASALLASARYPEAEAILRGLVSDNPKNDESWYLLGVTQRAQRRESEARQALKTAANLGNARAVEALK</sequence>
<name>A0ABV6B2P1_9DEIO</name>
<dbReference type="Pfam" id="PF13432">
    <property type="entry name" value="TPR_16"/>
    <property type="match status" value="2"/>
</dbReference>
<keyword evidence="6" id="KW-1185">Reference proteome</keyword>
<dbReference type="RefSeq" id="WP_380014019.1">
    <property type="nucleotide sequence ID" value="NZ_JBHLYR010000059.1"/>
</dbReference>
<evidence type="ECO:0000256" key="4">
    <source>
        <dbReference type="SAM" id="SignalP"/>
    </source>
</evidence>
<evidence type="ECO:0000256" key="3">
    <source>
        <dbReference type="PROSITE-ProRule" id="PRU00339"/>
    </source>
</evidence>
<evidence type="ECO:0000256" key="2">
    <source>
        <dbReference type="ARBA" id="ARBA00022803"/>
    </source>
</evidence>
<keyword evidence="2 3" id="KW-0802">TPR repeat</keyword>
<evidence type="ECO:0000256" key="1">
    <source>
        <dbReference type="ARBA" id="ARBA00022737"/>
    </source>
</evidence>
<dbReference type="InterPro" id="IPR011990">
    <property type="entry name" value="TPR-like_helical_dom_sf"/>
</dbReference>